<dbReference type="GO" id="GO:0000287">
    <property type="term" value="F:magnesium ion binding"/>
    <property type="evidence" value="ECO:0007669"/>
    <property type="project" value="InterPro"/>
</dbReference>
<evidence type="ECO:0000256" key="2">
    <source>
        <dbReference type="ARBA" id="ARBA00022723"/>
    </source>
</evidence>
<feature type="domain" description="Terpene synthase metal-binding" evidence="4">
    <location>
        <begin position="70"/>
        <end position="217"/>
    </location>
</feature>
<organism evidence="5 6">
    <name type="scientific">Eragrostis curvula</name>
    <name type="common">weeping love grass</name>
    <dbReference type="NCBI Taxonomy" id="38414"/>
    <lineage>
        <taxon>Eukaryota</taxon>
        <taxon>Viridiplantae</taxon>
        <taxon>Streptophyta</taxon>
        <taxon>Embryophyta</taxon>
        <taxon>Tracheophyta</taxon>
        <taxon>Spermatophyta</taxon>
        <taxon>Magnoliopsida</taxon>
        <taxon>Liliopsida</taxon>
        <taxon>Poales</taxon>
        <taxon>Poaceae</taxon>
        <taxon>PACMAD clade</taxon>
        <taxon>Chloridoideae</taxon>
        <taxon>Eragrostideae</taxon>
        <taxon>Eragrostidinae</taxon>
        <taxon>Eragrostis</taxon>
    </lineage>
</organism>
<dbReference type="EMBL" id="RWGY01000039">
    <property type="protein sequence ID" value="TVU08842.1"/>
    <property type="molecule type" value="Genomic_DNA"/>
</dbReference>
<keyword evidence="2" id="KW-0479">Metal-binding</keyword>
<dbReference type="Pfam" id="PF03936">
    <property type="entry name" value="Terpene_synth_C"/>
    <property type="match status" value="1"/>
</dbReference>
<dbReference type="InterPro" id="IPR050148">
    <property type="entry name" value="Terpene_synthase-like"/>
</dbReference>
<evidence type="ECO:0000313" key="5">
    <source>
        <dbReference type="EMBL" id="TVU08842.1"/>
    </source>
</evidence>
<dbReference type="PANTHER" id="PTHR31225">
    <property type="entry name" value="OS04G0344100 PROTEIN-RELATED"/>
    <property type="match status" value="1"/>
</dbReference>
<protein>
    <recommendedName>
        <fullName evidence="4">Terpene synthase metal-binding domain-containing protein</fullName>
    </recommendedName>
</protein>
<evidence type="ECO:0000259" key="4">
    <source>
        <dbReference type="Pfam" id="PF03936"/>
    </source>
</evidence>
<evidence type="ECO:0000256" key="3">
    <source>
        <dbReference type="ARBA" id="ARBA00022842"/>
    </source>
</evidence>
<dbReference type="OrthoDB" id="1936865at2759"/>
<feature type="non-terminal residue" evidence="5">
    <location>
        <position position="1"/>
    </location>
</feature>
<evidence type="ECO:0000256" key="1">
    <source>
        <dbReference type="ARBA" id="ARBA00001946"/>
    </source>
</evidence>
<dbReference type="Proteomes" id="UP000324897">
    <property type="component" value="Chromosome 3"/>
</dbReference>
<comment type="caution">
    <text evidence="5">The sequence shown here is derived from an EMBL/GenBank/DDBJ whole genome shotgun (WGS) entry which is preliminary data.</text>
</comment>
<dbReference type="Gene3D" id="1.10.600.10">
    <property type="entry name" value="Farnesyl Diphosphate Synthase"/>
    <property type="match status" value="1"/>
</dbReference>
<dbReference type="SUPFAM" id="SSF48576">
    <property type="entry name" value="Terpenoid synthases"/>
    <property type="match status" value="1"/>
</dbReference>
<dbReference type="GO" id="GO:0016114">
    <property type="term" value="P:terpenoid biosynthetic process"/>
    <property type="evidence" value="ECO:0007669"/>
    <property type="project" value="InterPro"/>
</dbReference>
<proteinExistence type="predicted"/>
<dbReference type="InterPro" id="IPR005630">
    <property type="entry name" value="Terpene_synthase_metal-bd"/>
</dbReference>
<sequence>MAPRLQARWFIEHYAVNNEADKLMLHFANDDINNSANLTERLQFARDRLIECLYFATGIASEPGLGAYYIYDLYGTLDKLVAFTNTIKRWEATASQELPEYMKAIYLTIFNTSNVMADNILKQDGCHVHVLKKAWRDPCEAFLIEAKWYYSNYKPNLHEYLENGWVSVSAPLLLLHDFPTLKVDITPNSMKELESYPRLVQMVSQIVRLFNDLATHSVPLSTFSHKTVVRFNFRMYTSDHFEM</sequence>
<accession>A0A5J9TBY6</accession>
<dbReference type="PANTHER" id="PTHR31225:SF252">
    <property type="entry name" value="TERPENE SYNTHASE 12-RELATED"/>
    <property type="match status" value="1"/>
</dbReference>
<dbReference type="AlphaFoldDB" id="A0A5J9TBY6"/>
<dbReference type="Gramene" id="TVU08842">
    <property type="protein sequence ID" value="TVU08842"/>
    <property type="gene ID" value="EJB05_42257"/>
</dbReference>
<keyword evidence="3" id="KW-0460">Magnesium</keyword>
<gene>
    <name evidence="5" type="ORF">EJB05_42257</name>
</gene>
<dbReference type="GO" id="GO:0010333">
    <property type="term" value="F:terpene synthase activity"/>
    <property type="evidence" value="ECO:0007669"/>
    <property type="project" value="InterPro"/>
</dbReference>
<keyword evidence="6" id="KW-1185">Reference proteome</keyword>
<name>A0A5J9TBY6_9POAL</name>
<reference evidence="5 6" key="1">
    <citation type="journal article" date="2019" name="Sci. Rep.">
        <title>A high-quality genome of Eragrostis curvula grass provides insights into Poaceae evolution and supports new strategies to enhance forage quality.</title>
        <authorList>
            <person name="Carballo J."/>
            <person name="Santos B.A.C.M."/>
            <person name="Zappacosta D."/>
            <person name="Garbus I."/>
            <person name="Selva J.P."/>
            <person name="Gallo C.A."/>
            <person name="Diaz A."/>
            <person name="Albertini E."/>
            <person name="Caccamo M."/>
            <person name="Echenique V."/>
        </authorList>
    </citation>
    <scope>NUCLEOTIDE SEQUENCE [LARGE SCALE GENOMIC DNA]</scope>
    <source>
        <strain evidence="6">cv. Victoria</strain>
        <tissue evidence="5">Leaf</tissue>
    </source>
</reference>
<evidence type="ECO:0000313" key="6">
    <source>
        <dbReference type="Proteomes" id="UP000324897"/>
    </source>
</evidence>
<dbReference type="InterPro" id="IPR008949">
    <property type="entry name" value="Isoprenoid_synthase_dom_sf"/>
</dbReference>
<comment type="cofactor">
    <cofactor evidence="1">
        <name>Mg(2+)</name>
        <dbReference type="ChEBI" id="CHEBI:18420"/>
    </cofactor>
</comment>